<dbReference type="InterPro" id="IPR050791">
    <property type="entry name" value="Aldo-Keto_reductase"/>
</dbReference>
<dbReference type="SUPFAM" id="SSF51430">
    <property type="entry name" value="NAD(P)-linked oxidoreductase"/>
    <property type="match status" value="1"/>
</dbReference>
<gene>
    <name evidence="3" type="ORF">KQX62_15160</name>
</gene>
<dbReference type="PANTHER" id="PTHR43625">
    <property type="entry name" value="AFLATOXIN B1 ALDEHYDE REDUCTASE"/>
    <property type="match status" value="1"/>
</dbReference>
<evidence type="ECO:0000256" key="1">
    <source>
        <dbReference type="ARBA" id="ARBA00023002"/>
    </source>
</evidence>
<dbReference type="InterPro" id="IPR023210">
    <property type="entry name" value="NADP_OxRdtase_dom"/>
</dbReference>
<dbReference type="PANTHER" id="PTHR43625:SF40">
    <property type="entry name" value="ALDO-KETO REDUCTASE YAKC [NADP(+)]"/>
    <property type="match status" value="1"/>
</dbReference>
<dbReference type="GO" id="GO:0005737">
    <property type="term" value="C:cytoplasm"/>
    <property type="evidence" value="ECO:0007669"/>
    <property type="project" value="TreeGrafter"/>
</dbReference>
<dbReference type="RefSeq" id="WP_264073732.1">
    <property type="nucleotide sequence ID" value="NZ_CP076676.1"/>
</dbReference>
<dbReference type="Gene3D" id="3.20.20.100">
    <property type="entry name" value="NADP-dependent oxidoreductase domain"/>
    <property type="match status" value="1"/>
</dbReference>
<name>A0AAX3DTC5_RHOPL</name>
<keyword evidence="1" id="KW-0560">Oxidoreductase</keyword>
<dbReference type="AlphaFoldDB" id="A0AAX3DTC5"/>
<accession>A0AAX3DTC5</accession>
<dbReference type="GO" id="GO:0016491">
    <property type="term" value="F:oxidoreductase activity"/>
    <property type="evidence" value="ECO:0007669"/>
    <property type="project" value="UniProtKB-KW"/>
</dbReference>
<organism evidence="3 4">
    <name type="scientific">Rhodopseudomonas palustris</name>
    <dbReference type="NCBI Taxonomy" id="1076"/>
    <lineage>
        <taxon>Bacteria</taxon>
        <taxon>Pseudomonadati</taxon>
        <taxon>Pseudomonadota</taxon>
        <taxon>Alphaproteobacteria</taxon>
        <taxon>Hyphomicrobiales</taxon>
        <taxon>Nitrobacteraceae</taxon>
        <taxon>Rhodopseudomonas</taxon>
    </lineage>
</organism>
<proteinExistence type="predicted"/>
<dbReference type="Pfam" id="PF00248">
    <property type="entry name" value="Aldo_ket_red"/>
    <property type="match status" value="1"/>
</dbReference>
<dbReference type="CDD" id="cd19076">
    <property type="entry name" value="AKR_AKR13A_13D"/>
    <property type="match status" value="1"/>
</dbReference>
<dbReference type="EMBL" id="CP076676">
    <property type="protein sequence ID" value="UYO38075.1"/>
    <property type="molecule type" value="Genomic_DNA"/>
</dbReference>
<dbReference type="InterPro" id="IPR036812">
    <property type="entry name" value="NAD(P)_OxRdtase_dom_sf"/>
</dbReference>
<evidence type="ECO:0000313" key="3">
    <source>
        <dbReference type="EMBL" id="UYO38075.1"/>
    </source>
</evidence>
<feature type="domain" description="NADP-dependent oxidoreductase" evidence="2">
    <location>
        <begin position="15"/>
        <end position="307"/>
    </location>
</feature>
<evidence type="ECO:0000259" key="2">
    <source>
        <dbReference type="Pfam" id="PF00248"/>
    </source>
</evidence>
<dbReference type="Proteomes" id="UP001163166">
    <property type="component" value="Chromosome"/>
</dbReference>
<dbReference type="InterPro" id="IPR020471">
    <property type="entry name" value="AKR"/>
</dbReference>
<evidence type="ECO:0000313" key="4">
    <source>
        <dbReference type="Proteomes" id="UP001163166"/>
    </source>
</evidence>
<sequence>MKQRILGSSGISVGEIGLGCMGMSPEFYGSSDDASSLRTLEHAYERGVTLYDTADMYGRGHNEQLLSSFLRAHPDVRIASKFGIVRHDNVLERTIDNSPEYIVRACDASLKRLGVEVIDLYYVHRIDTNRPIEETISTMARLVEAGKVRALGISECSAATLRRAHAVHPIAAVQSEYSLWTRDPEAEVLPACNELGIAFVAYSPLGRGMLTGAINDANSFEANDYRRRSPRFVGDNLDANLKLVEKVRQLAAAKRCTPAQLAIAWLLHQSDRIIPIPGTRRIATLDENLGASEVSLSADDLATIRDALPPGAAVGARYPDSALAGLNG</sequence>
<reference evidence="3" key="1">
    <citation type="journal article" date="2022" name="Biol. Control">
        <title>In silico genomic analysis of Rhodopseudomonas palustris strains revealed potential biocontrol agents and crop yield enhancers.</title>
        <authorList>
            <person name="Surachat K."/>
            <person name="Kantachote D."/>
            <person name="Deachamag P."/>
            <person name="Wonglapsuwan M."/>
        </authorList>
    </citation>
    <scope>NUCLEOTIDE SEQUENCE</scope>
    <source>
        <strain evidence="3">TLS06</strain>
    </source>
</reference>
<protein>
    <submittedName>
        <fullName evidence="3">Aldo/keto reductase</fullName>
    </submittedName>
</protein>
<dbReference type="PRINTS" id="PR00069">
    <property type="entry name" value="ALDKETRDTASE"/>
</dbReference>